<evidence type="ECO:0000313" key="4">
    <source>
        <dbReference type="Proteomes" id="UP000446768"/>
    </source>
</evidence>
<dbReference type="Proteomes" id="UP000446768">
    <property type="component" value="Unassembled WGS sequence"/>
</dbReference>
<dbReference type="EMBL" id="WKJJ01000020">
    <property type="protein sequence ID" value="MRV75424.1"/>
    <property type="molecule type" value="Genomic_DNA"/>
</dbReference>
<organism evidence="3 4">
    <name type="scientific">Pseudoduganella rivuli</name>
    <dbReference type="NCBI Taxonomy" id="2666085"/>
    <lineage>
        <taxon>Bacteria</taxon>
        <taxon>Pseudomonadati</taxon>
        <taxon>Pseudomonadota</taxon>
        <taxon>Betaproteobacteria</taxon>
        <taxon>Burkholderiales</taxon>
        <taxon>Oxalobacteraceae</taxon>
        <taxon>Telluria group</taxon>
        <taxon>Pseudoduganella</taxon>
    </lineage>
</organism>
<dbReference type="InterPro" id="IPR001789">
    <property type="entry name" value="Sig_transdc_resp-reg_receiver"/>
</dbReference>
<sequence length="143" mass="14949">MLKAVIIDSSAVARGLLNTVLMDGSYDVVGQGHTGASAIALMVKHNPQIVCIARDVVDADEASIAELRKGWPKAMLFMVSSEFDAPTVQKAHAMGFIGFIVKPFNGGTVLKTIRSTIIATVKRQQKAQAEAAGGAEPQAGAAD</sequence>
<feature type="domain" description="Response regulatory" evidence="2">
    <location>
        <begin position="3"/>
        <end position="117"/>
    </location>
</feature>
<dbReference type="SUPFAM" id="SSF52172">
    <property type="entry name" value="CheY-like"/>
    <property type="match status" value="1"/>
</dbReference>
<proteinExistence type="predicted"/>
<gene>
    <name evidence="3" type="ORF">GJ700_27265</name>
</gene>
<comment type="caution">
    <text evidence="1">Lacks conserved residue(s) required for the propagation of feature annotation.</text>
</comment>
<comment type="caution">
    <text evidence="3">The sequence shown here is derived from an EMBL/GenBank/DDBJ whole genome shotgun (WGS) entry which is preliminary data.</text>
</comment>
<dbReference type="Gene3D" id="3.40.50.2300">
    <property type="match status" value="1"/>
</dbReference>
<evidence type="ECO:0000259" key="2">
    <source>
        <dbReference type="PROSITE" id="PS50110"/>
    </source>
</evidence>
<dbReference type="AlphaFoldDB" id="A0A7X2ISX2"/>
<name>A0A7X2ISX2_9BURK</name>
<evidence type="ECO:0000313" key="3">
    <source>
        <dbReference type="EMBL" id="MRV75424.1"/>
    </source>
</evidence>
<dbReference type="PROSITE" id="PS50110">
    <property type="entry name" value="RESPONSE_REGULATORY"/>
    <property type="match status" value="1"/>
</dbReference>
<reference evidence="3 4" key="1">
    <citation type="submission" date="2019-11" db="EMBL/GenBank/DDBJ databases">
        <title>Novel species isolated from a subtropical stream in China.</title>
        <authorList>
            <person name="Lu H."/>
        </authorList>
    </citation>
    <scope>NUCLEOTIDE SEQUENCE [LARGE SCALE GENOMIC DNA]</scope>
    <source>
        <strain evidence="3 4">FT92W</strain>
    </source>
</reference>
<accession>A0A7X2ISX2</accession>
<keyword evidence="4" id="KW-1185">Reference proteome</keyword>
<protein>
    <submittedName>
        <fullName evidence="3">Response regulator</fullName>
    </submittedName>
</protein>
<dbReference type="InterPro" id="IPR011006">
    <property type="entry name" value="CheY-like_superfamily"/>
</dbReference>
<dbReference type="GO" id="GO:0000160">
    <property type="term" value="P:phosphorelay signal transduction system"/>
    <property type="evidence" value="ECO:0007669"/>
    <property type="project" value="InterPro"/>
</dbReference>
<dbReference type="RefSeq" id="WP_154379954.1">
    <property type="nucleotide sequence ID" value="NZ_WKJJ01000020.1"/>
</dbReference>
<evidence type="ECO:0000256" key="1">
    <source>
        <dbReference type="PROSITE-ProRule" id="PRU00169"/>
    </source>
</evidence>